<gene>
    <name evidence="3" type="primary">mlaD</name>
    <name evidence="3" type="ORF">Q3M24_20205</name>
</gene>
<dbReference type="Pfam" id="PF02470">
    <property type="entry name" value="MlaD"/>
    <property type="match status" value="1"/>
</dbReference>
<dbReference type="AlphaFoldDB" id="A0AAU8LUP4"/>
<dbReference type="KEGG" id="eaj:Q3M24_20205"/>
<keyword evidence="1" id="KW-0472">Membrane</keyword>
<dbReference type="PANTHER" id="PTHR33371">
    <property type="entry name" value="INTERMEMBRANE PHOSPHOLIPID TRANSPORT SYSTEM BINDING PROTEIN MLAD-RELATED"/>
    <property type="match status" value="1"/>
</dbReference>
<feature type="transmembrane region" description="Helical" evidence="1">
    <location>
        <begin position="6"/>
        <end position="26"/>
    </location>
</feature>
<dbReference type="InterPro" id="IPR030970">
    <property type="entry name" value="ABC_MlaD"/>
</dbReference>
<keyword evidence="1" id="KW-1133">Transmembrane helix</keyword>
<reference evidence="3" key="1">
    <citation type="journal article" date="2024" name="Syst. Appl. Microbiol.">
        <title>First single-strain enrichments of Electrothrix cable bacteria, description of E. aestuarii sp. nov. and E. rattekaaiensis sp. nov., and proposal of a cable bacteria taxonomy following the rules of the SeqCode.</title>
        <authorList>
            <person name="Plum-Jensen L.E."/>
            <person name="Schramm A."/>
            <person name="Marshall I.P.G."/>
        </authorList>
    </citation>
    <scope>NUCLEOTIDE SEQUENCE</scope>
    <source>
        <strain evidence="3">Rat1</strain>
    </source>
</reference>
<sequence length="149" mass="15872">MNNSRVEIVVGLFLVVGFVAFSWLALQLGEVSLLDKGTTYTLYAEFENISGVKTGAEVQIAGVTIGSVTELRLSKDDLAVATLKLDKDIHLAKDSMASVKSQGIIGDKIIQITPGGDEEMYKAGDVIVDTESSVDLESLISKFAFGGVK</sequence>
<dbReference type="InterPro" id="IPR003399">
    <property type="entry name" value="Mce/MlaD"/>
</dbReference>
<name>A0AAU8LUP4_9BACT</name>
<dbReference type="PANTHER" id="PTHR33371:SF4">
    <property type="entry name" value="INTERMEMBRANE PHOSPHOLIPID TRANSPORT SYSTEM BINDING PROTEIN MLAD"/>
    <property type="match status" value="1"/>
</dbReference>
<keyword evidence="1" id="KW-0812">Transmembrane</keyword>
<evidence type="ECO:0000313" key="3">
    <source>
        <dbReference type="EMBL" id="XCN72587.1"/>
    </source>
</evidence>
<dbReference type="EMBL" id="CP159373">
    <property type="protein sequence ID" value="XCN72587.1"/>
    <property type="molecule type" value="Genomic_DNA"/>
</dbReference>
<reference evidence="3" key="2">
    <citation type="submission" date="2024-06" db="EMBL/GenBank/DDBJ databases">
        <authorList>
            <person name="Plum-Jensen L.E."/>
            <person name="Schramm A."/>
            <person name="Marshall I.P.G."/>
        </authorList>
    </citation>
    <scope>NUCLEOTIDE SEQUENCE</scope>
    <source>
        <strain evidence="3">Rat1</strain>
    </source>
</reference>
<organism evidence="3">
    <name type="scientific">Candidatus Electrothrix aestuarii</name>
    <dbReference type="NCBI Taxonomy" id="3062594"/>
    <lineage>
        <taxon>Bacteria</taxon>
        <taxon>Pseudomonadati</taxon>
        <taxon>Thermodesulfobacteriota</taxon>
        <taxon>Desulfobulbia</taxon>
        <taxon>Desulfobulbales</taxon>
        <taxon>Desulfobulbaceae</taxon>
        <taxon>Candidatus Electrothrix</taxon>
    </lineage>
</organism>
<evidence type="ECO:0000256" key="1">
    <source>
        <dbReference type="SAM" id="Phobius"/>
    </source>
</evidence>
<feature type="domain" description="Mce/MlaD" evidence="2">
    <location>
        <begin position="39"/>
        <end position="115"/>
    </location>
</feature>
<dbReference type="GO" id="GO:0015914">
    <property type="term" value="P:phospholipid transport"/>
    <property type="evidence" value="ECO:0007669"/>
    <property type="project" value="InterPro"/>
</dbReference>
<accession>A0AAU8LUP4</accession>
<protein>
    <submittedName>
        <fullName evidence="3">Outer membrane lipid asymmetry maintenance protein MlaD</fullName>
    </submittedName>
</protein>
<dbReference type="NCBIfam" id="TIGR04430">
    <property type="entry name" value="OM_asym_MlaD"/>
    <property type="match status" value="1"/>
</dbReference>
<proteinExistence type="predicted"/>
<dbReference type="InterPro" id="IPR052336">
    <property type="entry name" value="MlaD_Phospholipid_Transporter"/>
</dbReference>
<evidence type="ECO:0000259" key="2">
    <source>
        <dbReference type="Pfam" id="PF02470"/>
    </source>
</evidence>